<dbReference type="EMBL" id="AWOR01000032">
    <property type="protein sequence ID" value="KGH30965.1"/>
    <property type="molecule type" value="Genomic_DNA"/>
</dbReference>
<organism evidence="1 2">
    <name type="scientific">Comamonas testosteroni</name>
    <name type="common">Pseudomonas testosteroni</name>
    <dbReference type="NCBI Taxonomy" id="285"/>
    <lineage>
        <taxon>Bacteria</taxon>
        <taxon>Pseudomonadati</taxon>
        <taxon>Pseudomonadota</taxon>
        <taxon>Betaproteobacteria</taxon>
        <taxon>Burkholderiales</taxon>
        <taxon>Comamonadaceae</taxon>
        <taxon>Comamonas</taxon>
    </lineage>
</organism>
<evidence type="ECO:0000313" key="2">
    <source>
        <dbReference type="Proteomes" id="UP000029553"/>
    </source>
</evidence>
<gene>
    <name evidence="1" type="ORF">P353_07115</name>
</gene>
<evidence type="ECO:0000313" key="1">
    <source>
        <dbReference type="EMBL" id="KGH30965.1"/>
    </source>
</evidence>
<accession>A0A096H0L6</accession>
<sequence>MRLSYRLGVTLQSSRPPFCGRLTQSVSHSMSVSLYLADQANLQTPCREISPVTFNDDGYYWFLYRYFESANLERHKGELIDLYGGGVIEGYQLHRLRTELEQAMQDVAHKPDSWLVLVGWQGECVSAETEDWRKVEKLEVLDLITSLLALISSSSPTRKLVCDGD</sequence>
<dbReference type="Proteomes" id="UP000029553">
    <property type="component" value="Unassembled WGS sequence"/>
</dbReference>
<protein>
    <submittedName>
        <fullName evidence="1">Uncharacterized protein</fullName>
    </submittedName>
</protein>
<comment type="caution">
    <text evidence="1">The sequence shown here is derived from an EMBL/GenBank/DDBJ whole genome shotgun (WGS) entry which is preliminary data.</text>
</comment>
<dbReference type="AlphaFoldDB" id="A0A096H0L6"/>
<proteinExistence type="predicted"/>
<reference evidence="1 2" key="1">
    <citation type="submission" date="2013-09" db="EMBL/GenBank/DDBJ databases">
        <title>High correlation between genotypes and phenotypes of environmental bacteria Comamonas testosteroni strains.</title>
        <authorList>
            <person name="Liu L."/>
            <person name="Zhu W."/>
            <person name="Xia X."/>
            <person name="Xu B."/>
            <person name="Luo M."/>
            <person name="Wang G."/>
        </authorList>
    </citation>
    <scope>NUCLEOTIDE SEQUENCE [LARGE SCALE GENOMIC DNA]</scope>
    <source>
        <strain evidence="1 2">JL40</strain>
    </source>
</reference>
<name>A0A096H0L6_COMTE</name>